<reference evidence="1 2" key="1">
    <citation type="journal article" date="2023" name="G3 (Bethesda)">
        <title>A chromosome-length genome assembly and annotation of blackberry (Rubus argutus, cv. 'Hillquist').</title>
        <authorList>
            <person name="Bruna T."/>
            <person name="Aryal R."/>
            <person name="Dudchenko O."/>
            <person name="Sargent D.J."/>
            <person name="Mead D."/>
            <person name="Buti M."/>
            <person name="Cavallini A."/>
            <person name="Hytonen T."/>
            <person name="Andres J."/>
            <person name="Pham M."/>
            <person name="Weisz D."/>
            <person name="Mascagni F."/>
            <person name="Usai G."/>
            <person name="Natali L."/>
            <person name="Bassil N."/>
            <person name="Fernandez G.E."/>
            <person name="Lomsadze A."/>
            <person name="Armour M."/>
            <person name="Olukolu B."/>
            <person name="Poorten T."/>
            <person name="Britton C."/>
            <person name="Davik J."/>
            <person name="Ashrafi H."/>
            <person name="Aiden E.L."/>
            <person name="Borodovsky M."/>
            <person name="Worthington M."/>
        </authorList>
    </citation>
    <scope>NUCLEOTIDE SEQUENCE [LARGE SCALE GENOMIC DNA]</scope>
    <source>
        <strain evidence="1">PI 553951</strain>
    </source>
</reference>
<organism evidence="1 2">
    <name type="scientific">Rubus argutus</name>
    <name type="common">Southern blackberry</name>
    <dbReference type="NCBI Taxonomy" id="59490"/>
    <lineage>
        <taxon>Eukaryota</taxon>
        <taxon>Viridiplantae</taxon>
        <taxon>Streptophyta</taxon>
        <taxon>Embryophyta</taxon>
        <taxon>Tracheophyta</taxon>
        <taxon>Spermatophyta</taxon>
        <taxon>Magnoliopsida</taxon>
        <taxon>eudicotyledons</taxon>
        <taxon>Gunneridae</taxon>
        <taxon>Pentapetalae</taxon>
        <taxon>rosids</taxon>
        <taxon>fabids</taxon>
        <taxon>Rosales</taxon>
        <taxon>Rosaceae</taxon>
        <taxon>Rosoideae</taxon>
        <taxon>Rosoideae incertae sedis</taxon>
        <taxon>Rubus</taxon>
    </lineage>
</organism>
<sequence>MDGAVPILGYGSSQSQLFPLWGSGLVWFDIGDRYGFALDETVDAAMSASGCSELIGLIEDVLSRGGWELARTVLLVLIWVSLLDA</sequence>
<protein>
    <submittedName>
        <fullName evidence="1">Uncharacterized protein</fullName>
    </submittedName>
</protein>
<evidence type="ECO:0000313" key="2">
    <source>
        <dbReference type="Proteomes" id="UP001457282"/>
    </source>
</evidence>
<dbReference type="EMBL" id="JBEDUW010000006">
    <property type="protein sequence ID" value="KAK9923000.1"/>
    <property type="molecule type" value="Genomic_DNA"/>
</dbReference>
<name>A0AAW1WDK3_RUBAR</name>
<dbReference type="Proteomes" id="UP001457282">
    <property type="component" value="Unassembled WGS sequence"/>
</dbReference>
<proteinExistence type="predicted"/>
<evidence type="ECO:0000313" key="1">
    <source>
        <dbReference type="EMBL" id="KAK9923000.1"/>
    </source>
</evidence>
<accession>A0AAW1WDK3</accession>
<dbReference type="AlphaFoldDB" id="A0AAW1WDK3"/>
<comment type="caution">
    <text evidence="1">The sequence shown here is derived from an EMBL/GenBank/DDBJ whole genome shotgun (WGS) entry which is preliminary data.</text>
</comment>
<gene>
    <name evidence="1" type="ORF">M0R45_031436</name>
</gene>
<keyword evidence="2" id="KW-1185">Reference proteome</keyword>